<reference evidence="8" key="1">
    <citation type="submission" date="2025-08" db="UniProtKB">
        <authorList>
            <consortium name="RefSeq"/>
        </authorList>
    </citation>
    <scope>IDENTIFICATION</scope>
</reference>
<evidence type="ECO:0000259" key="6">
    <source>
        <dbReference type="PROSITE" id="PS50801"/>
    </source>
</evidence>
<dbReference type="InterPro" id="IPR002645">
    <property type="entry name" value="STAS_dom"/>
</dbReference>
<evidence type="ECO:0000256" key="3">
    <source>
        <dbReference type="ARBA" id="ARBA00022989"/>
    </source>
</evidence>
<feature type="transmembrane region" description="Helical" evidence="5">
    <location>
        <begin position="48"/>
        <end position="71"/>
    </location>
</feature>
<feature type="transmembrane region" description="Helical" evidence="5">
    <location>
        <begin position="237"/>
        <end position="260"/>
    </location>
</feature>
<evidence type="ECO:0000313" key="7">
    <source>
        <dbReference type="Proteomes" id="UP001652625"/>
    </source>
</evidence>
<feature type="transmembrane region" description="Helical" evidence="5">
    <location>
        <begin position="306"/>
        <end position="322"/>
    </location>
</feature>
<evidence type="ECO:0000256" key="1">
    <source>
        <dbReference type="ARBA" id="ARBA00004141"/>
    </source>
</evidence>
<keyword evidence="2 5" id="KW-0812">Transmembrane</keyword>
<dbReference type="Pfam" id="PF00916">
    <property type="entry name" value="Sulfate_transp"/>
    <property type="match status" value="1"/>
</dbReference>
<organism evidence="7 8">
    <name type="scientific">Hydra vulgaris</name>
    <name type="common">Hydra</name>
    <name type="synonym">Hydra attenuata</name>
    <dbReference type="NCBI Taxonomy" id="6087"/>
    <lineage>
        <taxon>Eukaryota</taxon>
        <taxon>Metazoa</taxon>
        <taxon>Cnidaria</taxon>
        <taxon>Hydrozoa</taxon>
        <taxon>Hydroidolina</taxon>
        <taxon>Anthoathecata</taxon>
        <taxon>Aplanulata</taxon>
        <taxon>Hydridae</taxon>
        <taxon>Hydra</taxon>
    </lineage>
</organism>
<comment type="subcellular location">
    <subcellularLocation>
        <location evidence="1">Membrane</location>
        <topology evidence="1">Multi-pass membrane protein</topology>
    </subcellularLocation>
</comment>
<feature type="domain" description="STAS" evidence="6">
    <location>
        <begin position="473"/>
        <end position="552"/>
    </location>
</feature>
<evidence type="ECO:0000256" key="5">
    <source>
        <dbReference type="SAM" id="Phobius"/>
    </source>
</evidence>
<proteinExistence type="predicted"/>
<feature type="transmembrane region" description="Helical" evidence="5">
    <location>
        <begin position="409"/>
        <end position="428"/>
    </location>
</feature>
<name>A0ABM4C2Q6_HYDVU</name>
<dbReference type="Gene3D" id="3.30.750.24">
    <property type="entry name" value="STAS domain"/>
    <property type="match status" value="1"/>
</dbReference>
<dbReference type="RefSeq" id="XP_065655838.1">
    <property type="nucleotide sequence ID" value="XM_065799766.1"/>
</dbReference>
<dbReference type="Proteomes" id="UP001652625">
    <property type="component" value="Chromosome 06"/>
</dbReference>
<feature type="transmembrane region" description="Helical" evidence="5">
    <location>
        <begin position="440"/>
        <end position="465"/>
    </location>
</feature>
<feature type="transmembrane region" description="Helical" evidence="5">
    <location>
        <begin position="381"/>
        <end position="402"/>
    </location>
</feature>
<keyword evidence="4 5" id="KW-0472">Membrane</keyword>
<dbReference type="CDD" id="cd07042">
    <property type="entry name" value="STAS_SulP_like_sulfate_transporter"/>
    <property type="match status" value="1"/>
</dbReference>
<sequence length="665" mass="74486">MLINNMFLRSRSKRFNFSNFSCMKTLRSFFPIIVWLPNYNLTKLKGDLIAGITVGIMVVPQGIAFANVAGLPMQYGLYSSLTPGLIYCIFGTSKDTNIGPTATMALFTNKINTTKSPIGASLLAFWCGVVLTILGVFRLGFVTKFVPFTVISAFVSAASITIAISQFPNFLGIKGAPTTSFSILNYLTRKIKLTNKYDLILGIICIIYLAFFLWLSKKKIKKSSNRFIKTRIICNKILWFVCLARLVLICVFATIAVYIFHIYGHDGKFTISGYLPKGMPKWKNPFSTAQINENKTMSASDFSRDFGISIIVLPMIQFIEQYSITKGFGRKFNYKVSARQELIAIGMCNIAGSFYGGWPVAGSFSRSAVNSMSGAQTPLAGAFSFIVVVIALELLTPAFYYVPKSSLSAMIIMAVIMMVETRALKSIWKLSKWDLLPFLTTFWLCFYNLEYGILAGTGVSILHIIAREAFPKYYINKDEQNGSITIMLKTNLTYPGSETLNRKIHSVVRQNPGTKILYLNMSNTSYIDFSVLKAFETLHKELSALSVKLIFVEVVSDFMKMQINNIGMNCDIKNSFVEGCHIPSESFHLSPESCHLSPESCHSSSESCHLSPENCNLNLKLSEPTQEILKTSILTRFFRFVSILPKRKHENNQVMMLKEDIATNL</sequence>
<feature type="transmembrane region" description="Helical" evidence="5">
    <location>
        <begin position="199"/>
        <end position="216"/>
    </location>
</feature>
<keyword evidence="3 5" id="KW-1133">Transmembrane helix</keyword>
<feature type="transmembrane region" description="Helical" evidence="5">
    <location>
        <begin position="342"/>
        <end position="361"/>
    </location>
</feature>
<protein>
    <submittedName>
        <fullName evidence="8">Sodium-independent sulfate anion transporter isoform X2</fullName>
    </submittedName>
</protein>
<dbReference type="InterPro" id="IPR011547">
    <property type="entry name" value="SLC26A/SulP_dom"/>
</dbReference>
<dbReference type="GeneID" id="100206072"/>
<feature type="transmembrane region" description="Helical" evidence="5">
    <location>
        <begin position="145"/>
        <end position="164"/>
    </location>
</feature>
<dbReference type="InterPro" id="IPR001902">
    <property type="entry name" value="SLC26A/SulP_fam"/>
</dbReference>
<dbReference type="PROSITE" id="PS50801">
    <property type="entry name" value="STAS"/>
    <property type="match status" value="1"/>
</dbReference>
<dbReference type="SUPFAM" id="SSF52091">
    <property type="entry name" value="SpoIIaa-like"/>
    <property type="match status" value="1"/>
</dbReference>
<accession>A0ABM4C2Q6</accession>
<evidence type="ECO:0000256" key="4">
    <source>
        <dbReference type="ARBA" id="ARBA00023136"/>
    </source>
</evidence>
<evidence type="ECO:0000313" key="8">
    <source>
        <dbReference type="RefSeq" id="XP_065655838.1"/>
    </source>
</evidence>
<evidence type="ECO:0000256" key="2">
    <source>
        <dbReference type="ARBA" id="ARBA00022692"/>
    </source>
</evidence>
<dbReference type="InterPro" id="IPR036513">
    <property type="entry name" value="STAS_dom_sf"/>
</dbReference>
<keyword evidence="7" id="KW-1185">Reference proteome</keyword>
<gene>
    <name evidence="8" type="primary">LOC100206072</name>
</gene>
<dbReference type="PANTHER" id="PTHR11814">
    <property type="entry name" value="SULFATE TRANSPORTER"/>
    <property type="match status" value="1"/>
</dbReference>
<feature type="transmembrane region" description="Helical" evidence="5">
    <location>
        <begin position="118"/>
        <end position="139"/>
    </location>
</feature>
<dbReference type="Pfam" id="PF01740">
    <property type="entry name" value="STAS"/>
    <property type="match status" value="1"/>
</dbReference>